<dbReference type="HOGENOM" id="CLU_1507388_0_0_3"/>
<dbReference type="eggNOG" id="ENOG5031A0E">
    <property type="taxonomic scope" value="Bacteria"/>
</dbReference>
<protein>
    <recommendedName>
        <fullName evidence="3">DUF4276 family protein</fullName>
    </recommendedName>
</protein>
<proteinExistence type="predicted"/>
<gene>
    <name evidence="1" type="ordered locus">PCC8801_0306</name>
</gene>
<dbReference type="KEGG" id="cyp:PCC8801_0306"/>
<dbReference type="Proteomes" id="UP000008204">
    <property type="component" value="Chromosome"/>
</dbReference>
<sequence length="182" mass="21565">MNKQLFIWVEGSDDTIFVENIIKPCLEKQDNLVNIIEYAKKKNEYIENFLKSIIQMKADYIYLADIDLCSCITEKKDRITKNIKNIDKNRIVVVCKEIESWYYGGLTQDTLEGLKIDKPTQFKNTDSLTKEQFNDSIPTKFKNSRIDFMEEILKLYNLSHAMENQTNKSLNYFIKKYQIFLN</sequence>
<dbReference type="RefSeq" id="WP_012593683.1">
    <property type="nucleotide sequence ID" value="NC_011726.1"/>
</dbReference>
<keyword evidence="2" id="KW-1185">Reference proteome</keyword>
<evidence type="ECO:0000313" key="2">
    <source>
        <dbReference type="Proteomes" id="UP000008204"/>
    </source>
</evidence>
<reference evidence="2" key="1">
    <citation type="journal article" date="2011" name="MBio">
        <title>Novel metabolic attributes of the genus Cyanothece, comprising a group of unicellular nitrogen-fixing Cyanobacteria.</title>
        <authorList>
            <person name="Bandyopadhyay A."/>
            <person name="Elvitigala T."/>
            <person name="Welsh E."/>
            <person name="Stockel J."/>
            <person name="Liberton M."/>
            <person name="Min H."/>
            <person name="Sherman L.A."/>
            <person name="Pakrasi H.B."/>
        </authorList>
    </citation>
    <scope>NUCLEOTIDE SEQUENCE [LARGE SCALE GENOMIC DNA]</scope>
    <source>
        <strain evidence="2">PCC 8801</strain>
    </source>
</reference>
<name>B7K386_RIPO1</name>
<evidence type="ECO:0000313" key="1">
    <source>
        <dbReference type="EMBL" id="ACK64406.1"/>
    </source>
</evidence>
<dbReference type="AlphaFoldDB" id="B7K386"/>
<accession>B7K386</accession>
<organism evidence="1 2">
    <name type="scientific">Rippkaea orientalis (strain PCC 8801 / RF-1)</name>
    <name type="common">Cyanothece sp. (strain PCC 8801)</name>
    <dbReference type="NCBI Taxonomy" id="41431"/>
    <lineage>
        <taxon>Bacteria</taxon>
        <taxon>Bacillati</taxon>
        <taxon>Cyanobacteriota</taxon>
        <taxon>Cyanophyceae</taxon>
        <taxon>Oscillatoriophycideae</taxon>
        <taxon>Chroococcales</taxon>
        <taxon>Aphanothecaceae</taxon>
        <taxon>Rippkaea</taxon>
        <taxon>Rippkaea orientalis</taxon>
    </lineage>
</organism>
<dbReference type="EMBL" id="CP001287">
    <property type="protein sequence ID" value="ACK64406.1"/>
    <property type="molecule type" value="Genomic_DNA"/>
</dbReference>
<evidence type="ECO:0008006" key="3">
    <source>
        <dbReference type="Google" id="ProtNLM"/>
    </source>
</evidence>